<proteinExistence type="predicted"/>
<dbReference type="HOGENOM" id="CLU_3171239_0_0_6"/>
<dbReference type="AlphaFoldDB" id="K7A6A7"/>
<dbReference type="Proteomes" id="UP000011864">
    <property type="component" value="Chromosome"/>
</dbReference>
<keyword evidence="2" id="KW-1185">Reference proteome</keyword>
<name>K7A6A7_9ALTE</name>
<dbReference type="PATRIC" id="fig|1129794.4.peg.219"/>
<sequence length="47" mass="5322">MAEYQSYYHVDIRHLHIFTKGLLNTVCSVLIESLETTLGFALAVNPI</sequence>
<protein>
    <submittedName>
        <fullName evidence="1">Uncharacterized protein</fullName>
    </submittedName>
</protein>
<dbReference type="EMBL" id="CP003837">
    <property type="protein sequence ID" value="AGH42335.1"/>
    <property type="molecule type" value="Genomic_DNA"/>
</dbReference>
<accession>K7A6A7</accession>
<dbReference type="STRING" id="1129794.C427_0225"/>
<dbReference type="KEGG" id="gps:C427_0225"/>
<reference evidence="1 2" key="1">
    <citation type="journal article" date="2013" name="Genome Announc.">
        <title>Complete Genome Sequence of Glaciecola psychrophila Strain 170T.</title>
        <authorList>
            <person name="Yin J."/>
            <person name="Chen J."/>
            <person name="Liu G."/>
            <person name="Yu Y."/>
            <person name="Song L."/>
            <person name="Wang X."/>
            <person name="Qu X."/>
        </authorList>
    </citation>
    <scope>NUCLEOTIDE SEQUENCE [LARGE SCALE GENOMIC DNA]</scope>
    <source>
        <strain evidence="1 2">170</strain>
    </source>
</reference>
<gene>
    <name evidence="1" type="ORF">C427_0225</name>
</gene>
<evidence type="ECO:0000313" key="2">
    <source>
        <dbReference type="Proteomes" id="UP000011864"/>
    </source>
</evidence>
<organism evidence="1 2">
    <name type="scientific">Paraglaciecola psychrophila 170</name>
    <dbReference type="NCBI Taxonomy" id="1129794"/>
    <lineage>
        <taxon>Bacteria</taxon>
        <taxon>Pseudomonadati</taxon>
        <taxon>Pseudomonadota</taxon>
        <taxon>Gammaproteobacteria</taxon>
        <taxon>Alteromonadales</taxon>
        <taxon>Alteromonadaceae</taxon>
        <taxon>Paraglaciecola</taxon>
    </lineage>
</organism>
<evidence type="ECO:0000313" key="1">
    <source>
        <dbReference type="EMBL" id="AGH42335.1"/>
    </source>
</evidence>